<accession>A0ABX6TQ19</accession>
<dbReference type="Proteomes" id="UP000831439">
    <property type="component" value="Segment"/>
</dbReference>
<keyword evidence="4" id="KW-1185">Reference proteome</keyword>
<dbReference type="InterPro" id="IPR008415">
    <property type="entry name" value="Baculo_LEF-3"/>
</dbReference>
<reference evidence="3 4" key="1">
    <citation type="journal article" date="2020" name="Genomics">
        <title>Characterization of a novel alphabaculovirus isolated from the Southern armyworm, Spodoptera eridania (Cramer, 1782) (Lepidoptera: Noctuidae) and the evolution of odv-e66, a bacterium-acquired baculoviral chondroitinase gene.</title>
        <authorList>
            <person name="Rodrigues D.T."/>
            <person name="Peterson L."/>
            <person name="de Oliveira L.B."/>
            <person name="Sosa-Gomez D.R."/>
            <person name="Ribeiro B.M."/>
            <person name="Ardisson-Araujo D.M.P."/>
        </authorList>
    </citation>
    <scope>NUCLEOTIDE SEQUENCE [LARGE SCALE GENOMIC DNA]</scope>
    <source>
        <strain evidence="3">CNPSo-165</strain>
    </source>
</reference>
<dbReference type="RefSeq" id="YP_010800511.1">
    <property type="nucleotide sequence ID" value="NC_076869.1"/>
</dbReference>
<sequence length="376" mass="42909">MNDVAGSSGDGKNKRARYSSSESTNSPTKRMSTGSTNSVESITKKISKSVTGQLVTKNMYCVNNEAFYLFKFLVDNVPKNYYGNNNMFQNLKLDSVYQVELVYENKRLAIAKASECKNTEKVVMMKRFVQPIDFDGEDTVTVGAKLKYGFKVIDNDVYKAVFVVNLGEGVDSSCAVQIECTANLKRWAASVKDESITDENSLLEYFYNGQNKMFNLYRIKCQQSNGNYKNFSLQNITQISLMLKPEFEIEENEELVNSISRSNKRVVYGQISKVSVERQSEERFSIAYQLAEDEDEEWIRGSFFVKNGHQQQQNDKKNDKIEKLEKLETDLNQLNDLIENEILKVYIYVAVDIVSKNCNVLGLTKIEVETDCFEGV</sequence>
<feature type="compositionally biased region" description="Polar residues" evidence="2">
    <location>
        <begin position="18"/>
        <end position="40"/>
    </location>
</feature>
<evidence type="ECO:0000256" key="2">
    <source>
        <dbReference type="SAM" id="MobiDB-lite"/>
    </source>
</evidence>
<protein>
    <submittedName>
        <fullName evidence="3">Late expression factor-3</fullName>
    </submittedName>
</protein>
<dbReference type="EMBL" id="MT040195">
    <property type="protein sequence ID" value="QNV47821.1"/>
    <property type="molecule type" value="Genomic_DNA"/>
</dbReference>
<proteinExistence type="predicted"/>
<feature type="coiled-coil region" evidence="1">
    <location>
        <begin position="307"/>
        <end position="344"/>
    </location>
</feature>
<name>A0ABX6TQ19_9ABAC</name>
<dbReference type="Pfam" id="PF05847">
    <property type="entry name" value="Baculo_LEF-3"/>
    <property type="match status" value="1"/>
</dbReference>
<keyword evidence="1" id="KW-0175">Coiled coil</keyword>
<evidence type="ECO:0000256" key="1">
    <source>
        <dbReference type="SAM" id="Coils"/>
    </source>
</evidence>
<evidence type="ECO:0000313" key="4">
    <source>
        <dbReference type="Proteomes" id="UP000831439"/>
    </source>
</evidence>
<organism evidence="3 4">
    <name type="scientific">Spodoptera eridania nucleopolyhedrovirus</name>
    <dbReference type="NCBI Taxonomy" id="2315721"/>
    <lineage>
        <taxon>Viruses</taxon>
        <taxon>Viruses incertae sedis</taxon>
        <taxon>Naldaviricetes</taxon>
        <taxon>Lefavirales</taxon>
        <taxon>Baculoviridae</taxon>
        <taxon>Alphabaculovirus</taxon>
        <taxon>Alphabaculovirus speridaniae</taxon>
    </lineage>
</organism>
<feature type="region of interest" description="Disordered" evidence="2">
    <location>
        <begin position="1"/>
        <end position="40"/>
    </location>
</feature>
<evidence type="ECO:0000313" key="3">
    <source>
        <dbReference type="EMBL" id="QNV47821.1"/>
    </source>
</evidence>
<dbReference type="GeneID" id="80539115"/>